<reference evidence="2" key="1">
    <citation type="submission" date="2019-09" db="EMBL/GenBank/DDBJ databases">
        <authorList>
            <person name="Needham M D."/>
        </authorList>
    </citation>
    <scope>NUCLEOTIDE SEQUENCE</scope>
</reference>
<sequence length="56" mass="6394">MNAITFLFELIFLLLFSCLIYFKHQNQLIVLGGLIGIWLTIIFALIPLGSLINKNK</sequence>
<evidence type="ECO:0000313" key="2">
    <source>
        <dbReference type="EMBL" id="VVU95568.1"/>
    </source>
</evidence>
<gene>
    <name evidence="2" type="ORF">CPAV1605_1320</name>
</gene>
<dbReference type="AlphaFoldDB" id="A0A5E8CJQ7"/>
<feature type="transmembrane region" description="Helical" evidence="1">
    <location>
        <begin position="29"/>
        <end position="52"/>
    </location>
</feature>
<keyword evidence="1" id="KW-1133">Transmembrane helix</keyword>
<name>A0A5E8CJQ7_9ZZZZ</name>
<protein>
    <submittedName>
        <fullName evidence="2">Uncharacterized protein</fullName>
    </submittedName>
</protein>
<accession>A0A5E8CJQ7</accession>
<evidence type="ECO:0000256" key="1">
    <source>
        <dbReference type="SAM" id="Phobius"/>
    </source>
</evidence>
<organism evidence="2">
    <name type="scientific">seawater metagenome</name>
    <dbReference type="NCBI Taxonomy" id="1561972"/>
    <lineage>
        <taxon>unclassified sequences</taxon>
        <taxon>metagenomes</taxon>
        <taxon>ecological metagenomes</taxon>
    </lineage>
</organism>
<feature type="transmembrane region" description="Helical" evidence="1">
    <location>
        <begin position="6"/>
        <end position="22"/>
    </location>
</feature>
<proteinExistence type="predicted"/>
<keyword evidence="1" id="KW-0472">Membrane</keyword>
<dbReference type="EMBL" id="CABVLZ010000005">
    <property type="protein sequence ID" value="VVU95568.1"/>
    <property type="molecule type" value="Genomic_DNA"/>
</dbReference>
<keyword evidence="1" id="KW-0812">Transmembrane</keyword>